<gene>
    <name evidence="1" type="ORF">BD311DRAFT_761635</name>
</gene>
<dbReference type="EMBL" id="ML143440">
    <property type="protein sequence ID" value="TBU26814.1"/>
    <property type="molecule type" value="Genomic_DNA"/>
</dbReference>
<proteinExistence type="predicted"/>
<reference evidence="1" key="1">
    <citation type="submission" date="2019-01" db="EMBL/GenBank/DDBJ databases">
        <title>Draft genome sequences of three monokaryotic isolates of the white-rot basidiomycete fungus Dichomitus squalens.</title>
        <authorList>
            <consortium name="DOE Joint Genome Institute"/>
            <person name="Lopez S.C."/>
            <person name="Andreopoulos B."/>
            <person name="Pangilinan J."/>
            <person name="Lipzen A."/>
            <person name="Riley R."/>
            <person name="Ahrendt S."/>
            <person name="Ng V."/>
            <person name="Barry K."/>
            <person name="Daum C."/>
            <person name="Grigoriev I.V."/>
            <person name="Hilden K.S."/>
            <person name="Makela M.R."/>
            <person name="de Vries R.P."/>
        </authorList>
    </citation>
    <scope>NUCLEOTIDE SEQUENCE [LARGE SCALE GENOMIC DNA]</scope>
    <source>
        <strain evidence="1">OM18370.1</strain>
    </source>
</reference>
<dbReference type="AlphaFoldDB" id="A0A4Q9MH74"/>
<accession>A0A4Q9MH74</accession>
<organism evidence="1">
    <name type="scientific">Dichomitus squalens</name>
    <dbReference type="NCBI Taxonomy" id="114155"/>
    <lineage>
        <taxon>Eukaryota</taxon>
        <taxon>Fungi</taxon>
        <taxon>Dikarya</taxon>
        <taxon>Basidiomycota</taxon>
        <taxon>Agaricomycotina</taxon>
        <taxon>Agaricomycetes</taxon>
        <taxon>Polyporales</taxon>
        <taxon>Polyporaceae</taxon>
        <taxon>Dichomitus</taxon>
    </lineage>
</organism>
<protein>
    <submittedName>
        <fullName evidence="1">Uncharacterized protein</fullName>
    </submittedName>
</protein>
<sequence>MIQMLLVNTPSAAMNKGALPSLPPQAAISWHSGFSPLVAGLSGLLQVFAQAYDGELLFPVFVLSRRESLPLYFRCRGPHIALIIRLSSTDSSGPWCNCRSGAACDMSSAALDGT</sequence>
<name>A0A4Q9MH74_9APHY</name>
<evidence type="ECO:0000313" key="1">
    <source>
        <dbReference type="EMBL" id="TBU26814.1"/>
    </source>
</evidence>
<dbReference type="Proteomes" id="UP000292957">
    <property type="component" value="Unassembled WGS sequence"/>
</dbReference>